<keyword evidence="11" id="KW-0055">Arginine biosynthesis</keyword>
<dbReference type="InterPro" id="IPR006274">
    <property type="entry name" value="CarbamoylP_synth_ssu"/>
</dbReference>
<name>A0AAU0UJC3_9FIRM</name>
<evidence type="ECO:0000256" key="1">
    <source>
        <dbReference type="ARBA" id="ARBA00004812"/>
    </source>
</evidence>
<dbReference type="InterPro" id="IPR017926">
    <property type="entry name" value="GATASE"/>
</dbReference>
<dbReference type="SUPFAM" id="SSF52021">
    <property type="entry name" value="Carbamoyl phosphate synthetase, small subunit N-terminal domain"/>
    <property type="match status" value="1"/>
</dbReference>
<evidence type="ECO:0000313" key="13">
    <source>
        <dbReference type="EMBL" id="WRO20316.1"/>
    </source>
</evidence>
<evidence type="ECO:0000256" key="3">
    <source>
        <dbReference type="ARBA" id="ARBA00007800"/>
    </source>
</evidence>
<evidence type="ECO:0000256" key="5">
    <source>
        <dbReference type="ARBA" id="ARBA00022741"/>
    </source>
</evidence>
<evidence type="ECO:0000256" key="4">
    <source>
        <dbReference type="ARBA" id="ARBA00022598"/>
    </source>
</evidence>
<comment type="catalytic activity">
    <reaction evidence="9 11">
        <text>hydrogencarbonate + L-glutamine + 2 ATP + H2O = carbamoyl phosphate + L-glutamate + 2 ADP + phosphate + 2 H(+)</text>
        <dbReference type="Rhea" id="RHEA:18633"/>
        <dbReference type="ChEBI" id="CHEBI:15377"/>
        <dbReference type="ChEBI" id="CHEBI:15378"/>
        <dbReference type="ChEBI" id="CHEBI:17544"/>
        <dbReference type="ChEBI" id="CHEBI:29985"/>
        <dbReference type="ChEBI" id="CHEBI:30616"/>
        <dbReference type="ChEBI" id="CHEBI:43474"/>
        <dbReference type="ChEBI" id="CHEBI:58228"/>
        <dbReference type="ChEBI" id="CHEBI:58359"/>
        <dbReference type="ChEBI" id="CHEBI:456216"/>
        <dbReference type="EC" id="6.3.5.5"/>
    </reaction>
</comment>
<keyword evidence="11" id="KW-0028">Amino-acid biosynthesis</keyword>
<dbReference type="AlphaFoldDB" id="A0AAU0UJC3"/>
<dbReference type="RefSeq" id="WP_366923218.1">
    <property type="nucleotide sequence ID" value="NZ_CP121694.1"/>
</dbReference>
<feature type="binding site" evidence="11">
    <location>
        <position position="226"/>
    </location>
    <ligand>
        <name>L-glutamine</name>
        <dbReference type="ChEBI" id="CHEBI:58359"/>
    </ligand>
</feature>
<dbReference type="GO" id="GO:0006541">
    <property type="term" value="P:glutamine metabolic process"/>
    <property type="evidence" value="ECO:0007669"/>
    <property type="project" value="InterPro"/>
</dbReference>
<evidence type="ECO:0000256" key="11">
    <source>
        <dbReference type="HAMAP-Rule" id="MF_01209"/>
    </source>
</evidence>
<feature type="binding site" evidence="11">
    <location>
        <position position="295"/>
    </location>
    <ligand>
        <name>L-glutamine</name>
        <dbReference type="ChEBI" id="CHEBI:58359"/>
    </ligand>
</feature>
<comment type="function">
    <text evidence="11">Small subunit of the glutamine-dependent carbamoyl phosphate synthetase (CPSase). CPSase catalyzes the formation of carbamoyl phosphate from the ammonia moiety of glutamine, carbonate, and phosphate donated by ATP, constituting the first step of 2 biosynthetic pathways, one leading to arginine and/or urea and the other to pyrimidine nucleotides. The small subunit (glutamine amidotransferase) binds and cleaves glutamine to supply the large subunit with the substrate ammonia.</text>
</comment>
<dbReference type="HAMAP" id="MF_01209">
    <property type="entry name" value="CPSase_S_chain"/>
    <property type="match status" value="1"/>
</dbReference>
<accession>A0AAU0UJC3</accession>
<dbReference type="EMBL" id="CP121694">
    <property type="protein sequence ID" value="WRO20316.1"/>
    <property type="molecule type" value="Genomic_DNA"/>
</dbReference>
<organism evidence="13 14">
    <name type="scientific">Metallumcola ferriviriculae</name>
    <dbReference type="NCBI Taxonomy" id="3039180"/>
    <lineage>
        <taxon>Bacteria</taxon>
        <taxon>Bacillati</taxon>
        <taxon>Bacillota</taxon>
        <taxon>Clostridia</taxon>
        <taxon>Neomoorellales</taxon>
        <taxon>Desulfitibacteraceae</taxon>
        <taxon>Metallumcola</taxon>
    </lineage>
</organism>
<proteinExistence type="inferred from homology"/>
<dbReference type="InterPro" id="IPR002474">
    <property type="entry name" value="CarbamoylP_synth_ssu_N"/>
</dbReference>
<dbReference type="PANTHER" id="PTHR43418">
    <property type="entry name" value="MULTIFUNCTIONAL TRYPTOPHAN BIOSYNTHESIS PROTEIN-RELATED"/>
    <property type="match status" value="1"/>
</dbReference>
<evidence type="ECO:0000256" key="6">
    <source>
        <dbReference type="ARBA" id="ARBA00022840"/>
    </source>
</evidence>
<feature type="binding site" evidence="11">
    <location>
        <position position="293"/>
    </location>
    <ligand>
        <name>L-glutamine</name>
        <dbReference type="ChEBI" id="CHEBI:58359"/>
    </ligand>
</feature>
<comment type="catalytic activity">
    <reaction evidence="10 11">
        <text>L-glutamine + H2O = L-glutamate + NH4(+)</text>
        <dbReference type="Rhea" id="RHEA:15889"/>
        <dbReference type="ChEBI" id="CHEBI:15377"/>
        <dbReference type="ChEBI" id="CHEBI:28938"/>
        <dbReference type="ChEBI" id="CHEBI:29985"/>
        <dbReference type="ChEBI" id="CHEBI:58359"/>
    </reaction>
</comment>
<keyword evidence="8 11" id="KW-0665">Pyrimidine biosynthesis</keyword>
<keyword evidence="14" id="KW-1185">Reference proteome</keyword>
<dbReference type="Gene3D" id="3.40.50.880">
    <property type="match status" value="1"/>
</dbReference>
<sequence length="358" mass="39395">MTSAVLILEDGKKYYGTGLGYQGTVLGEVVFNTGMTGYQEVLTDPSYTGQIVTMTYPLIGNYGITDDYAESNGPKVRGFVVREACKMPSNWRNEGTVDEYLSRHNIMGVSGIDTRSLTRRIRSLGTLRGAITTEEELVANPDSLLEQVRQMTTNGPELVRTVTTEKVYHLPGQGPKVVVMDFGIKQNILRMLQEYGWDVTVVPSYTSAKEIMALAPGGLFLSNGPGDPKDVPEAVATVRELMNVLPVAGICLGHQVIGLALGCETYKLKFGHRGANHPVKDIGSNRTFITSQNHGYAIDGRSLPSNVEMTHQNINDDTVEGLRVKDRPIFSVQYHPEAAPGPEDSRYLFDQFTRLMTQ</sequence>
<dbReference type="Proteomes" id="UP001329915">
    <property type="component" value="Chromosome"/>
</dbReference>
<feature type="active site" evidence="11">
    <location>
        <position position="335"/>
    </location>
</feature>
<evidence type="ECO:0000256" key="10">
    <source>
        <dbReference type="ARBA" id="ARBA00049285"/>
    </source>
</evidence>
<evidence type="ECO:0000256" key="8">
    <source>
        <dbReference type="ARBA" id="ARBA00022975"/>
    </source>
</evidence>
<dbReference type="InterPro" id="IPR035686">
    <property type="entry name" value="CPSase_GATase1"/>
</dbReference>
<dbReference type="Pfam" id="PF00988">
    <property type="entry name" value="CPSase_sm_chain"/>
    <property type="match status" value="1"/>
</dbReference>
<dbReference type="InterPro" id="IPR029062">
    <property type="entry name" value="Class_I_gatase-like"/>
</dbReference>
<gene>
    <name evidence="11 13" type="primary">carA</name>
    <name evidence="13" type="ORF">MFMK1_000074</name>
</gene>
<evidence type="ECO:0000256" key="9">
    <source>
        <dbReference type="ARBA" id="ARBA00048816"/>
    </source>
</evidence>
<evidence type="ECO:0000313" key="14">
    <source>
        <dbReference type="Proteomes" id="UP001329915"/>
    </source>
</evidence>
<evidence type="ECO:0000256" key="7">
    <source>
        <dbReference type="ARBA" id="ARBA00022962"/>
    </source>
</evidence>
<comment type="subunit">
    <text evidence="11">Composed of two chains; the small (or glutamine) chain promotes the hydrolysis of glutamine to ammonia, which is used by the large (or ammonia) chain to synthesize carbamoyl phosphate. Tetramer of heterodimers (alpha,beta)4.</text>
</comment>
<feature type="binding site" evidence="11">
    <location>
        <position position="296"/>
    </location>
    <ligand>
        <name>L-glutamine</name>
        <dbReference type="ChEBI" id="CHEBI:58359"/>
    </ligand>
</feature>
<dbReference type="CDD" id="cd01744">
    <property type="entry name" value="GATase1_CPSase"/>
    <property type="match status" value="1"/>
</dbReference>
<dbReference type="GO" id="GO:0006207">
    <property type="term" value="P:'de novo' pyrimidine nucleobase biosynthetic process"/>
    <property type="evidence" value="ECO:0007669"/>
    <property type="project" value="InterPro"/>
</dbReference>
<evidence type="ECO:0000259" key="12">
    <source>
        <dbReference type="SMART" id="SM01097"/>
    </source>
</evidence>
<keyword evidence="6 11" id="KW-0067">ATP-binding</keyword>
<dbReference type="PRINTS" id="PR00099">
    <property type="entry name" value="CPSGATASE"/>
</dbReference>
<dbReference type="Pfam" id="PF00117">
    <property type="entry name" value="GATase"/>
    <property type="match status" value="1"/>
</dbReference>
<feature type="region of interest" description="CPSase" evidence="11">
    <location>
        <begin position="1"/>
        <end position="175"/>
    </location>
</feature>
<feature type="binding site" evidence="11">
    <location>
        <position position="252"/>
    </location>
    <ligand>
        <name>L-glutamine</name>
        <dbReference type="ChEBI" id="CHEBI:58359"/>
    </ligand>
</feature>
<dbReference type="KEGG" id="dbc:MFMK1_000074"/>
<feature type="binding site" evidence="11">
    <location>
        <position position="255"/>
    </location>
    <ligand>
        <name>L-glutamine</name>
        <dbReference type="ChEBI" id="CHEBI:58359"/>
    </ligand>
</feature>
<comment type="pathway">
    <text evidence="1 11">Pyrimidine metabolism; UMP biosynthesis via de novo pathway; (S)-dihydroorotate from bicarbonate: step 1/3.</text>
</comment>
<dbReference type="NCBIfam" id="NF009475">
    <property type="entry name" value="PRK12838.1"/>
    <property type="match status" value="1"/>
</dbReference>
<dbReference type="PRINTS" id="PR00097">
    <property type="entry name" value="ANTSNTHASEII"/>
</dbReference>
<dbReference type="NCBIfam" id="TIGR01368">
    <property type="entry name" value="CPSaseIIsmall"/>
    <property type="match status" value="1"/>
</dbReference>
<dbReference type="SMART" id="SM01097">
    <property type="entry name" value="CPSase_sm_chain"/>
    <property type="match status" value="1"/>
</dbReference>
<dbReference type="SUPFAM" id="SSF52317">
    <property type="entry name" value="Class I glutamine amidotransferase-like"/>
    <property type="match status" value="1"/>
</dbReference>
<protein>
    <recommendedName>
        <fullName evidence="11">Carbamoyl phosphate synthase small chain</fullName>
        <ecNumber evidence="11">6.3.5.5</ecNumber>
    </recommendedName>
    <alternativeName>
        <fullName evidence="11">Carbamoyl phosphate synthetase glutamine chain</fullName>
    </alternativeName>
</protein>
<dbReference type="PANTHER" id="PTHR43418:SF7">
    <property type="entry name" value="CARBAMOYL-PHOSPHATE SYNTHASE SMALL CHAIN"/>
    <property type="match status" value="1"/>
</dbReference>
<comment type="pathway">
    <text evidence="2 11">Amino-acid biosynthesis; L-arginine biosynthesis; carbamoyl phosphate from bicarbonate: step 1/1.</text>
</comment>
<reference evidence="13 14" key="1">
    <citation type="submission" date="2023-04" db="EMBL/GenBank/DDBJ databases">
        <authorList>
            <person name="Hsu D."/>
        </authorList>
    </citation>
    <scope>NUCLEOTIDE SEQUENCE [LARGE SCALE GENOMIC DNA]</scope>
    <source>
        <strain evidence="13 14">MK1</strain>
    </source>
</reference>
<feature type="domain" description="Carbamoyl-phosphate synthase small subunit N-terminal" evidence="12">
    <location>
        <begin position="2"/>
        <end position="132"/>
    </location>
</feature>
<dbReference type="EC" id="6.3.5.5" evidence="11"/>
<dbReference type="PROSITE" id="PS51273">
    <property type="entry name" value="GATASE_TYPE_1"/>
    <property type="match status" value="1"/>
</dbReference>
<comment type="similarity">
    <text evidence="3 11">Belongs to the CarA family.</text>
</comment>
<dbReference type="GO" id="GO:0004088">
    <property type="term" value="F:carbamoyl-phosphate synthase (glutamine-hydrolyzing) activity"/>
    <property type="evidence" value="ECO:0007669"/>
    <property type="project" value="UniProtKB-UniRule"/>
</dbReference>
<dbReference type="InterPro" id="IPR050472">
    <property type="entry name" value="Anth_synth/Amidotransfase"/>
</dbReference>
<keyword evidence="7 11" id="KW-0315">Glutamine amidotransferase</keyword>
<feature type="binding site" evidence="11">
    <location>
        <position position="46"/>
    </location>
    <ligand>
        <name>L-glutamine</name>
        <dbReference type="ChEBI" id="CHEBI:58359"/>
    </ligand>
</feature>
<dbReference type="GO" id="GO:0005524">
    <property type="term" value="F:ATP binding"/>
    <property type="evidence" value="ECO:0007669"/>
    <property type="project" value="UniProtKB-UniRule"/>
</dbReference>
<evidence type="ECO:0000256" key="2">
    <source>
        <dbReference type="ARBA" id="ARBA00005077"/>
    </source>
</evidence>
<feature type="active site" description="Nucleophile" evidence="11">
    <location>
        <position position="251"/>
    </location>
</feature>
<dbReference type="PRINTS" id="PR00096">
    <property type="entry name" value="GATASE"/>
</dbReference>
<dbReference type="InterPro" id="IPR036480">
    <property type="entry name" value="CarbP_synth_ssu_N_sf"/>
</dbReference>
<keyword evidence="5 11" id="KW-0547">Nucleotide-binding</keyword>
<dbReference type="Gene3D" id="3.50.30.20">
    <property type="entry name" value="Carbamoyl-phosphate synthase small subunit, N-terminal domain"/>
    <property type="match status" value="1"/>
</dbReference>
<dbReference type="GO" id="GO:0006526">
    <property type="term" value="P:L-arginine biosynthetic process"/>
    <property type="evidence" value="ECO:0007669"/>
    <property type="project" value="UniProtKB-UniRule"/>
</dbReference>
<feature type="binding site" evidence="11">
    <location>
        <position position="224"/>
    </location>
    <ligand>
        <name>L-glutamine</name>
        <dbReference type="ChEBI" id="CHEBI:58359"/>
    </ligand>
</feature>
<dbReference type="GO" id="GO:0044205">
    <property type="term" value="P:'de novo' UMP biosynthetic process"/>
    <property type="evidence" value="ECO:0007669"/>
    <property type="project" value="UniProtKB-UniRule"/>
</dbReference>
<feature type="active site" evidence="11">
    <location>
        <position position="337"/>
    </location>
</feature>
<keyword evidence="4 11" id="KW-0436">Ligase</keyword>
<dbReference type="FunFam" id="3.50.30.20:FF:000001">
    <property type="entry name" value="Carbamoyl-phosphate synthase small chain"/>
    <property type="match status" value="1"/>
</dbReference>